<dbReference type="RefSeq" id="WP_154716220.1">
    <property type="nucleotide sequence ID" value="NZ_LT837803.1"/>
</dbReference>
<dbReference type="PANTHER" id="PTHR30093">
    <property type="entry name" value="GENERAL SECRETION PATHWAY PROTEIN G"/>
    <property type="match status" value="1"/>
</dbReference>
<evidence type="ECO:0000256" key="1">
    <source>
        <dbReference type="SAM" id="Phobius"/>
    </source>
</evidence>
<dbReference type="Proteomes" id="UP000242886">
    <property type="component" value="Chromosome SDENCHOL"/>
</dbReference>
<dbReference type="SUPFAM" id="SSF54523">
    <property type="entry name" value="Pili subunits"/>
    <property type="match status" value="1"/>
</dbReference>
<dbReference type="PANTHER" id="PTHR30093:SF46">
    <property type="entry name" value="MSHA MINOR PILIN PROTEIN MSHB"/>
    <property type="match status" value="1"/>
</dbReference>
<dbReference type="InterPro" id="IPR045584">
    <property type="entry name" value="Pilin-like"/>
</dbReference>
<keyword evidence="1" id="KW-1133">Transmembrane helix</keyword>
<evidence type="ECO:0000313" key="2">
    <source>
        <dbReference type="EMBL" id="SMB24080.1"/>
    </source>
</evidence>
<accession>A0A7Z7HQH0</accession>
<dbReference type="Pfam" id="PF07963">
    <property type="entry name" value="N_methyl"/>
    <property type="match status" value="1"/>
</dbReference>
<dbReference type="EMBL" id="LT837803">
    <property type="protein sequence ID" value="SMB24080.1"/>
    <property type="molecule type" value="Genomic_DNA"/>
</dbReference>
<gene>
    <name evidence="2" type="ORF">SDENCHOL_10981</name>
</gene>
<reference evidence="2" key="1">
    <citation type="submission" date="2017-03" db="EMBL/GenBank/DDBJ databases">
        <authorList>
            <consortium name="AG Boll"/>
        </authorList>
    </citation>
    <scope>NUCLEOTIDE SEQUENCE [LARGE SCALE GENOMIC DNA]</scope>
    <source>
        <strain evidence="2">Chol</strain>
    </source>
</reference>
<keyword evidence="1" id="KW-0812">Transmembrane</keyword>
<keyword evidence="1" id="KW-0472">Membrane</keyword>
<protein>
    <submittedName>
        <fullName evidence="2">Uncharacterized protein</fullName>
    </submittedName>
</protein>
<dbReference type="Gene3D" id="3.30.700.10">
    <property type="entry name" value="Glycoprotein, Type 4 Pilin"/>
    <property type="match status" value="1"/>
</dbReference>
<dbReference type="AlphaFoldDB" id="A0A7Z7HQH0"/>
<feature type="transmembrane region" description="Helical" evidence="1">
    <location>
        <begin position="7"/>
        <end position="28"/>
    </location>
</feature>
<proteinExistence type="predicted"/>
<evidence type="ECO:0000313" key="3">
    <source>
        <dbReference type="Proteomes" id="UP000242886"/>
    </source>
</evidence>
<sequence length="123" mass="12269">MKRNQQGFTLIELIIVIVILGILAAVALPKFVDLSGEAEDAAVKGVAGGISSGMSINYAARKVSSAKGVAVTDCQQGADVLDGGLPTGYTITAAAVAANATKSDCVLTGPSTKTASFTAIGIL</sequence>
<dbReference type="NCBIfam" id="TIGR02532">
    <property type="entry name" value="IV_pilin_GFxxxE"/>
    <property type="match status" value="1"/>
</dbReference>
<dbReference type="InterPro" id="IPR012902">
    <property type="entry name" value="N_methyl_site"/>
</dbReference>
<name>A0A7Z7HQH0_9PROT</name>
<organism evidence="2 3">
    <name type="scientific">Sterolibacterium denitrificans</name>
    <dbReference type="NCBI Taxonomy" id="157592"/>
    <lineage>
        <taxon>Bacteria</taxon>
        <taxon>Pseudomonadati</taxon>
        <taxon>Pseudomonadota</taxon>
        <taxon>Betaproteobacteria</taxon>
        <taxon>Nitrosomonadales</taxon>
        <taxon>Sterolibacteriaceae</taxon>
        <taxon>Sterolibacterium</taxon>
    </lineage>
</organism>
<keyword evidence="3" id="KW-1185">Reference proteome</keyword>
<dbReference type="PROSITE" id="PS00409">
    <property type="entry name" value="PROKAR_NTER_METHYL"/>
    <property type="match status" value="1"/>
</dbReference>